<reference evidence="1 2" key="1">
    <citation type="submission" date="2023-07" db="EMBL/GenBank/DDBJ databases">
        <title>Functional and genomic diversity of the sorghum phyllosphere microbiome.</title>
        <authorList>
            <person name="Shade A."/>
        </authorList>
    </citation>
    <scope>NUCLEOTIDE SEQUENCE [LARGE SCALE GENOMIC DNA]</scope>
    <source>
        <strain evidence="1 2">SORGH_AS_0887</strain>
    </source>
</reference>
<accession>A0ABU0UTT2</accession>
<protein>
    <submittedName>
        <fullName evidence="1">Uncharacterized protein</fullName>
    </submittedName>
</protein>
<gene>
    <name evidence="1" type="ORF">QE380_000874</name>
</gene>
<dbReference type="Proteomes" id="UP001233360">
    <property type="component" value="Unassembled WGS sequence"/>
</dbReference>
<comment type="caution">
    <text evidence="1">The sequence shown here is derived from an EMBL/GenBank/DDBJ whole genome shotgun (WGS) entry which is preliminary data.</text>
</comment>
<sequence>MIGQRRNILATMGVDVWIPRHVAVQKNTKSSLWRDQSVEQYDQPLIPISAKESVEHTPKDSSSEPILVQPDVIEIVQQPIQNPVTKQHKTIDLEISSTLSQFRLEAFVLRQSVLLVETTTLSNAERKLWTNIQSALSGTYAELNWPFPLLNFRDNRGVGAYVQGFLDALTLDKKILCLGQIEFVRHAQLMPLASLAEMLEQPILKKRLWTLMQSA</sequence>
<proteinExistence type="predicted"/>
<evidence type="ECO:0000313" key="2">
    <source>
        <dbReference type="Proteomes" id="UP001233360"/>
    </source>
</evidence>
<dbReference type="EMBL" id="JAUTBK010000002">
    <property type="protein sequence ID" value="MDQ1207951.1"/>
    <property type="molecule type" value="Genomic_DNA"/>
</dbReference>
<name>A0ABU0UTT2_ACIBI</name>
<evidence type="ECO:0000313" key="1">
    <source>
        <dbReference type="EMBL" id="MDQ1207951.1"/>
    </source>
</evidence>
<organism evidence="1 2">
    <name type="scientific">Acinetobacter baylyi</name>
    <dbReference type="NCBI Taxonomy" id="202950"/>
    <lineage>
        <taxon>Bacteria</taxon>
        <taxon>Pseudomonadati</taxon>
        <taxon>Pseudomonadota</taxon>
        <taxon>Gammaproteobacteria</taxon>
        <taxon>Moraxellales</taxon>
        <taxon>Moraxellaceae</taxon>
        <taxon>Acinetobacter</taxon>
    </lineage>
</organism>
<dbReference type="RefSeq" id="WP_307002314.1">
    <property type="nucleotide sequence ID" value="NZ_JAUTBK010000002.1"/>
</dbReference>
<keyword evidence="2" id="KW-1185">Reference proteome</keyword>